<gene>
    <name evidence="2" type="ORF">RED65_05762</name>
</gene>
<dbReference type="PANTHER" id="PTHR39431:SF1">
    <property type="entry name" value="FRPA_C-RELATED PROTEIN"/>
    <property type="match status" value="1"/>
</dbReference>
<dbReference type="EMBL" id="AAQH01000018">
    <property type="protein sequence ID" value="EAT11398.1"/>
    <property type="molecule type" value="Genomic_DNA"/>
</dbReference>
<dbReference type="AlphaFoldDB" id="Q1MZL3"/>
<dbReference type="OrthoDB" id="1676884at2"/>
<protein>
    <submittedName>
        <fullName evidence="2">Uncharacterized protein</fullName>
    </submittedName>
</protein>
<dbReference type="STRING" id="207949.RED65_05762"/>
<dbReference type="PANTHER" id="PTHR39431">
    <property type="entry name" value="FRPA/C-RELATED PROTEIN"/>
    <property type="match status" value="1"/>
</dbReference>
<name>Q1MZL3_9GAMM</name>
<evidence type="ECO:0000313" key="2">
    <source>
        <dbReference type="EMBL" id="EAT11398.1"/>
    </source>
</evidence>
<evidence type="ECO:0000313" key="3">
    <source>
        <dbReference type="Proteomes" id="UP000004263"/>
    </source>
</evidence>
<feature type="compositionally biased region" description="Polar residues" evidence="1">
    <location>
        <begin position="41"/>
        <end position="58"/>
    </location>
</feature>
<feature type="region of interest" description="Disordered" evidence="1">
    <location>
        <begin position="37"/>
        <end position="58"/>
    </location>
</feature>
<evidence type="ECO:0000256" key="1">
    <source>
        <dbReference type="SAM" id="MobiDB-lite"/>
    </source>
</evidence>
<comment type="caution">
    <text evidence="2">The sequence shown here is derived from an EMBL/GenBank/DDBJ whole genome shotgun (WGS) entry which is preliminary data.</text>
</comment>
<keyword evidence="3" id="KW-1185">Reference proteome</keyword>
<organism evidence="2 3">
    <name type="scientific">Bermanella marisrubri</name>
    <dbReference type="NCBI Taxonomy" id="207949"/>
    <lineage>
        <taxon>Bacteria</taxon>
        <taxon>Pseudomonadati</taxon>
        <taxon>Pseudomonadota</taxon>
        <taxon>Gammaproteobacteria</taxon>
        <taxon>Oceanospirillales</taxon>
        <taxon>Oceanospirillaceae</taxon>
        <taxon>Bermanella</taxon>
    </lineage>
</organism>
<dbReference type="RefSeq" id="WP_007016617.1">
    <property type="nucleotide sequence ID" value="NZ_AAQH01000018.1"/>
</dbReference>
<sequence length="443" mass="50054">MKIATSQVTQARYQESKRQHTTETLNANLNTTSLKHGQARAQEQQSLTQDYSTRSRSLVTDGDHTKRLAYDSEYKRQQQQNTEVALVVNNRRGPTSNIGIEQWELNKSKQVYEENQRLIFESVGEVTTADGRKIDFFLQLDFESNYEETRIQESLLNKQQWIDPLAISLNGQIPTVSDTSFEFDLNGDGQNEQIKQLGAGIGYIAFDRNGDDIINDGTELFGARTGLGFAELAQFDSDGNGWIDENDEAYNQLKVWQPQTNELISFAEAEVGAIYLQAEQTNYQFTNIDGSADARMTQTSAALKENGQAVAVFQLEWAQQRQLTINPAESLETDNPLPINSIPIRPVNMNSVRTIVSAFNTEELSQSFSISTGRARQMVSTNPVDYTPFEWSVEKQSVQIGIIKLEGMEGDSFVERMREVVNILKNMREQNDKQSTLLSQKLK</sequence>
<accession>Q1MZL3</accession>
<proteinExistence type="predicted"/>
<dbReference type="Proteomes" id="UP000004263">
    <property type="component" value="Unassembled WGS sequence"/>
</dbReference>
<dbReference type="HOGENOM" id="CLU_617736_0_0_6"/>
<reference evidence="2 3" key="1">
    <citation type="submission" date="2006-03" db="EMBL/GenBank/DDBJ databases">
        <authorList>
            <person name="Pinhassi J."/>
            <person name="Pedros-Alio C."/>
            <person name="Ferriera S."/>
            <person name="Johnson J."/>
            <person name="Kravitz S."/>
            <person name="Halpern A."/>
            <person name="Remington K."/>
            <person name="Beeson K."/>
            <person name="Tran B."/>
            <person name="Rogers Y.-H."/>
            <person name="Friedman R."/>
            <person name="Venter J.C."/>
        </authorList>
    </citation>
    <scope>NUCLEOTIDE SEQUENCE [LARGE SCALE GENOMIC DNA]</scope>
    <source>
        <strain evidence="2 3">RED65</strain>
    </source>
</reference>
<feature type="region of interest" description="Disordered" evidence="1">
    <location>
        <begin position="1"/>
        <end position="21"/>
    </location>
</feature>
<feature type="compositionally biased region" description="Polar residues" evidence="1">
    <location>
        <begin position="1"/>
        <end position="13"/>
    </location>
</feature>